<dbReference type="InterPro" id="IPR040442">
    <property type="entry name" value="Pyrv_kinase-like_dom_sf"/>
</dbReference>
<dbReference type="Proteomes" id="UP001317963">
    <property type="component" value="Chromosome"/>
</dbReference>
<proteinExistence type="predicted"/>
<evidence type="ECO:0000313" key="3">
    <source>
        <dbReference type="EMBL" id="UZP75573.1"/>
    </source>
</evidence>
<sequence>MLITNSPELANYAEDCGVARIFIDLEVNGKKERQGHLDTLISQHSIKDISLVKKSIKKAELLVRLNPLHEHTQIELDQVIESGADLVMLPMFKTAADLKLFSNMVAGRAGIVPLVETYSALKDMSNIVDVTGLSEIYIGLNDLHLDMGLSFMFEPLANGLIDTATDIIKRANLPFGFGGVARVGEGDIPGELVLAEHVRLGSNSVILSRTFHKSGSGLLSFRQNTDLEGEINKLFLTLKSLRHRGTKQVESDRKVLIERVLKVVKLKHQIV</sequence>
<feature type="domain" description="HpcH/HpaI aldolase/citrate lyase" evidence="2">
    <location>
        <begin position="45"/>
        <end position="149"/>
    </location>
</feature>
<dbReference type="SUPFAM" id="SSF51621">
    <property type="entry name" value="Phosphoenolpyruvate/pyruvate domain"/>
    <property type="match status" value="1"/>
</dbReference>
<keyword evidence="4" id="KW-1185">Reference proteome</keyword>
<dbReference type="InterPro" id="IPR005000">
    <property type="entry name" value="Aldolase/citrate-lyase_domain"/>
</dbReference>
<dbReference type="RefSeq" id="WP_279243197.1">
    <property type="nucleotide sequence ID" value="NZ_CP036501.1"/>
</dbReference>
<keyword evidence="1" id="KW-0479">Metal-binding</keyword>
<gene>
    <name evidence="3" type="ORF">E0F26_05890</name>
</gene>
<name>A0ABY6QBJ8_9GAMM</name>
<organism evidence="3 4">
    <name type="scientific">Candidatus Paraluminiphilus aquimaris</name>
    <dbReference type="NCBI Taxonomy" id="2518994"/>
    <lineage>
        <taxon>Bacteria</taxon>
        <taxon>Pseudomonadati</taxon>
        <taxon>Pseudomonadota</taxon>
        <taxon>Gammaproteobacteria</taxon>
        <taxon>Cellvibrionales</taxon>
        <taxon>Halieaceae</taxon>
        <taxon>Candidatus Paraluminiphilus</taxon>
    </lineage>
</organism>
<protein>
    <submittedName>
        <fullName evidence="3">Aldolase</fullName>
    </submittedName>
</protein>
<dbReference type="Pfam" id="PF03328">
    <property type="entry name" value="HpcH_HpaI"/>
    <property type="match status" value="1"/>
</dbReference>
<evidence type="ECO:0000256" key="1">
    <source>
        <dbReference type="ARBA" id="ARBA00022723"/>
    </source>
</evidence>
<dbReference type="EMBL" id="CP036501">
    <property type="protein sequence ID" value="UZP75573.1"/>
    <property type="molecule type" value="Genomic_DNA"/>
</dbReference>
<dbReference type="InterPro" id="IPR015813">
    <property type="entry name" value="Pyrv/PenolPyrv_kinase-like_dom"/>
</dbReference>
<reference evidence="3 4" key="1">
    <citation type="submission" date="2019-02" db="EMBL/GenBank/DDBJ databases">
        <title>Halieaceae_genomes.</title>
        <authorList>
            <person name="Li S.-H."/>
        </authorList>
    </citation>
    <scope>NUCLEOTIDE SEQUENCE [LARGE SCALE GENOMIC DNA]</scope>
    <source>
        <strain evidence="3 4">JH123</strain>
    </source>
</reference>
<evidence type="ECO:0000259" key="2">
    <source>
        <dbReference type="Pfam" id="PF03328"/>
    </source>
</evidence>
<evidence type="ECO:0000313" key="4">
    <source>
        <dbReference type="Proteomes" id="UP001317963"/>
    </source>
</evidence>
<accession>A0ABY6QBJ8</accession>
<dbReference type="Gene3D" id="3.20.20.60">
    <property type="entry name" value="Phosphoenolpyruvate-binding domains"/>
    <property type="match status" value="2"/>
</dbReference>